<reference evidence="5 6" key="1">
    <citation type="submission" date="2020-08" db="EMBL/GenBank/DDBJ databases">
        <title>Genomic Encyclopedia of Type Strains, Phase IV (KMG-IV): sequencing the most valuable type-strain genomes for metagenomic binning, comparative biology and taxonomic classification.</title>
        <authorList>
            <person name="Goeker M."/>
        </authorList>
    </citation>
    <scope>NUCLEOTIDE SEQUENCE [LARGE SCALE GENOMIC DNA]</scope>
    <source>
        <strain evidence="5 6">DSM 103725</strain>
    </source>
</reference>
<dbReference type="InterPro" id="IPR003593">
    <property type="entry name" value="AAA+_ATPase"/>
</dbReference>
<dbReference type="FunFam" id="3.40.50.300:FF:000011">
    <property type="entry name" value="Putative ABC transporter ATP-binding component"/>
    <property type="match status" value="1"/>
</dbReference>
<dbReference type="InterPro" id="IPR017871">
    <property type="entry name" value="ABC_transporter-like_CS"/>
</dbReference>
<gene>
    <name evidence="5" type="ORF">HNQ40_000625</name>
</gene>
<comment type="caution">
    <text evidence="5">The sequence shown here is derived from an EMBL/GenBank/DDBJ whole genome shotgun (WGS) entry which is preliminary data.</text>
</comment>
<dbReference type="PANTHER" id="PTHR42855:SF2">
    <property type="entry name" value="DRUG RESISTANCE ABC TRANSPORTER,ATP-BINDING PROTEIN"/>
    <property type="match status" value="1"/>
</dbReference>
<dbReference type="Gene3D" id="3.40.50.300">
    <property type="entry name" value="P-loop containing nucleotide triphosphate hydrolases"/>
    <property type="match status" value="2"/>
</dbReference>
<dbReference type="InterPro" id="IPR037118">
    <property type="entry name" value="Val-tRNA_synth_C_sf"/>
</dbReference>
<dbReference type="GO" id="GO:0003677">
    <property type="term" value="F:DNA binding"/>
    <property type="evidence" value="ECO:0007669"/>
    <property type="project" value="InterPro"/>
</dbReference>
<dbReference type="Pfam" id="PF00005">
    <property type="entry name" value="ABC_tran"/>
    <property type="match status" value="2"/>
</dbReference>
<dbReference type="InterPro" id="IPR003439">
    <property type="entry name" value="ABC_transporter-like_ATP-bd"/>
</dbReference>
<feature type="region of interest" description="Disordered" evidence="3">
    <location>
        <begin position="565"/>
        <end position="627"/>
    </location>
</feature>
<dbReference type="InterPro" id="IPR027417">
    <property type="entry name" value="P-loop_NTPase"/>
</dbReference>
<dbReference type="PROSITE" id="PS00211">
    <property type="entry name" value="ABC_TRANSPORTER_1"/>
    <property type="match status" value="1"/>
</dbReference>
<keyword evidence="6" id="KW-1185">Reference proteome</keyword>
<evidence type="ECO:0000259" key="4">
    <source>
        <dbReference type="PROSITE" id="PS50893"/>
    </source>
</evidence>
<accession>A0A7X0LJJ4</accession>
<dbReference type="SUPFAM" id="SSF52540">
    <property type="entry name" value="P-loop containing nucleoside triphosphate hydrolases"/>
    <property type="match status" value="2"/>
</dbReference>
<organism evidence="5 6">
    <name type="scientific">Algisphaera agarilytica</name>
    <dbReference type="NCBI Taxonomy" id="1385975"/>
    <lineage>
        <taxon>Bacteria</taxon>
        <taxon>Pseudomonadati</taxon>
        <taxon>Planctomycetota</taxon>
        <taxon>Phycisphaerae</taxon>
        <taxon>Phycisphaerales</taxon>
        <taxon>Phycisphaeraceae</taxon>
        <taxon>Algisphaera</taxon>
    </lineage>
</organism>
<feature type="domain" description="ABC transporter" evidence="4">
    <location>
        <begin position="337"/>
        <end position="569"/>
    </location>
</feature>
<dbReference type="Pfam" id="PF16326">
    <property type="entry name" value="ABC_tran_CTD"/>
    <property type="match status" value="1"/>
</dbReference>
<protein>
    <submittedName>
        <fullName evidence="5">ATP-binding cassette subfamily F protein 3</fullName>
    </submittedName>
</protein>
<dbReference type="AlphaFoldDB" id="A0A7X0LJJ4"/>
<dbReference type="Pfam" id="PF12848">
    <property type="entry name" value="ABC_tran_Xtn"/>
    <property type="match status" value="1"/>
</dbReference>
<dbReference type="EMBL" id="JACHGY010000001">
    <property type="protein sequence ID" value="MBB6428819.1"/>
    <property type="molecule type" value="Genomic_DNA"/>
</dbReference>
<dbReference type="GO" id="GO:0005524">
    <property type="term" value="F:ATP binding"/>
    <property type="evidence" value="ECO:0007669"/>
    <property type="project" value="UniProtKB-KW"/>
</dbReference>
<dbReference type="InterPro" id="IPR051309">
    <property type="entry name" value="ABCF_ATPase"/>
</dbReference>
<evidence type="ECO:0000256" key="2">
    <source>
        <dbReference type="ARBA" id="ARBA00022840"/>
    </source>
</evidence>
<dbReference type="SMART" id="SM00382">
    <property type="entry name" value="AAA"/>
    <property type="match status" value="2"/>
</dbReference>
<evidence type="ECO:0000256" key="1">
    <source>
        <dbReference type="ARBA" id="ARBA00022741"/>
    </source>
</evidence>
<dbReference type="Gene3D" id="1.10.287.380">
    <property type="entry name" value="Valyl-tRNA synthetase, C-terminal domain"/>
    <property type="match status" value="1"/>
</dbReference>
<evidence type="ECO:0000313" key="6">
    <source>
        <dbReference type="Proteomes" id="UP000541810"/>
    </source>
</evidence>
<name>A0A7X0LJJ4_9BACT</name>
<evidence type="ECO:0000256" key="3">
    <source>
        <dbReference type="SAM" id="MobiDB-lite"/>
    </source>
</evidence>
<feature type="compositionally biased region" description="Basic and acidic residues" evidence="3">
    <location>
        <begin position="593"/>
        <end position="607"/>
    </location>
</feature>
<dbReference type="PROSITE" id="PS50893">
    <property type="entry name" value="ABC_TRANSPORTER_2"/>
    <property type="match status" value="2"/>
</dbReference>
<dbReference type="InterPro" id="IPR032781">
    <property type="entry name" value="ABC_tran_Xtn"/>
</dbReference>
<dbReference type="Proteomes" id="UP000541810">
    <property type="component" value="Unassembled WGS sequence"/>
</dbReference>
<dbReference type="RefSeq" id="WP_184676306.1">
    <property type="nucleotide sequence ID" value="NZ_JACHGY010000001.1"/>
</dbReference>
<dbReference type="CDD" id="cd03221">
    <property type="entry name" value="ABCF_EF-3"/>
    <property type="match status" value="2"/>
</dbReference>
<feature type="compositionally biased region" description="Polar residues" evidence="3">
    <location>
        <begin position="609"/>
        <end position="622"/>
    </location>
</feature>
<proteinExistence type="predicted"/>
<dbReference type="InterPro" id="IPR032524">
    <property type="entry name" value="ABC_tran_C"/>
</dbReference>
<feature type="compositionally biased region" description="Basic residues" evidence="3">
    <location>
        <begin position="581"/>
        <end position="592"/>
    </location>
</feature>
<dbReference type="GO" id="GO:0016887">
    <property type="term" value="F:ATP hydrolysis activity"/>
    <property type="evidence" value="ECO:0007669"/>
    <property type="project" value="InterPro"/>
</dbReference>
<keyword evidence="1" id="KW-0547">Nucleotide-binding</keyword>
<feature type="domain" description="ABC transporter" evidence="4">
    <location>
        <begin position="4"/>
        <end position="268"/>
    </location>
</feature>
<dbReference type="PANTHER" id="PTHR42855">
    <property type="entry name" value="ABC TRANSPORTER ATP-BINDING SUBUNIT"/>
    <property type="match status" value="1"/>
</dbReference>
<evidence type="ECO:0000313" key="5">
    <source>
        <dbReference type="EMBL" id="MBB6428819.1"/>
    </source>
</evidence>
<keyword evidence="2 5" id="KW-0067">ATP-binding</keyword>
<sequence length="679" mass="74902">MALLSVANLVFSFGDRAILDGVNLTVDSGQHVGLVGRNGCGKSTLLKMIAALGGTKGLPSGLKPESGQIQLARGSSAGYLHQDHDLDMNRTLREEAGHAFAELESLHQQLEETAEAMGTAEPDQLDALMKKYQQLEERMEASGGYAVDHKIDETLHGLGLTDAMFNIKCGDLSGGQKGRLALAKLLLSEPDLLLLDEPTNHLDIAGREWLEGFLSTYAGGVVLISHDRWLLDRVVTKIYELEAGQMVEYPGNYAKFRTLRAERIEDQRRAYEKQQTLIKSEQGFIDKFRAGQRAKQAQGREKRLERFKRDHLIEPPVELDVMKLNFSPKKKGNDVVAQAESLKLVHDNDGTAKQLFENVDLTIKRGDRLGVIGPNGAGKSTIIRCLLGEQTPTAGTAKIGSQIDVGFFTQTHEHLDLSRTIVEYLRDYTPNELEQEARDLAGAFLFSGDSQDKPLSVLSGGERARAVLAGLVNGGHNLLVLDEPTNHLDIPSAERLEDTLRTYTTQQQAYSTAGNQSHAGTLILITHDRMLLDNLVDQLLVFDGNGNCTLFLGTYSEWLEQQEKAAAGVSNTAPTNDKPNPKPKQKKPKDKKPKAEKPIAKSPDRKITKSNNGAASKMSQSKLESEIERVETRLNEIDFALMDPDVYADGEKVKALQEERDTLKKQLGPLENEWIERAG</sequence>